<protein>
    <recommendedName>
        <fullName evidence="5">C3H1-type domain-containing protein</fullName>
    </recommendedName>
</protein>
<dbReference type="GeneID" id="7197838"/>
<dbReference type="PROSITE" id="PS50103">
    <property type="entry name" value="ZF_C3H1"/>
    <property type="match status" value="1"/>
</dbReference>
<evidence type="ECO:0000313" key="7">
    <source>
        <dbReference type="Proteomes" id="UP000000759"/>
    </source>
</evidence>
<dbReference type="PANTHER" id="PTHR48051:SF1">
    <property type="entry name" value="RAS SUPPRESSOR PROTEIN 1"/>
    <property type="match status" value="1"/>
</dbReference>
<keyword evidence="7" id="KW-1185">Reference proteome</keyword>
<dbReference type="PANTHER" id="PTHR48051">
    <property type="match status" value="1"/>
</dbReference>
<dbReference type="OrthoDB" id="49687at2759"/>
<reference evidence="6 7" key="1">
    <citation type="journal article" date="2008" name="Nature">
        <title>The Phaeodactylum genome reveals the evolutionary history of diatom genomes.</title>
        <authorList>
            <person name="Bowler C."/>
            <person name="Allen A.E."/>
            <person name="Badger J.H."/>
            <person name="Grimwood J."/>
            <person name="Jabbari K."/>
            <person name="Kuo A."/>
            <person name="Maheswari U."/>
            <person name="Martens C."/>
            <person name="Maumus F."/>
            <person name="Otillar R.P."/>
            <person name="Rayko E."/>
            <person name="Salamov A."/>
            <person name="Vandepoele K."/>
            <person name="Beszteri B."/>
            <person name="Gruber A."/>
            <person name="Heijde M."/>
            <person name="Katinka M."/>
            <person name="Mock T."/>
            <person name="Valentin K."/>
            <person name="Verret F."/>
            <person name="Berges J.A."/>
            <person name="Brownlee C."/>
            <person name="Cadoret J.P."/>
            <person name="Chiovitti A."/>
            <person name="Choi C.J."/>
            <person name="Coesel S."/>
            <person name="De Martino A."/>
            <person name="Detter J.C."/>
            <person name="Durkin C."/>
            <person name="Falciatore A."/>
            <person name="Fournet J."/>
            <person name="Haruta M."/>
            <person name="Huysman M.J."/>
            <person name="Jenkins B.D."/>
            <person name="Jiroutova K."/>
            <person name="Jorgensen R.E."/>
            <person name="Joubert Y."/>
            <person name="Kaplan A."/>
            <person name="Kroger N."/>
            <person name="Kroth P.G."/>
            <person name="La Roche J."/>
            <person name="Lindquist E."/>
            <person name="Lommer M."/>
            <person name="Martin-Jezequel V."/>
            <person name="Lopez P.J."/>
            <person name="Lucas S."/>
            <person name="Mangogna M."/>
            <person name="McGinnis K."/>
            <person name="Medlin L.K."/>
            <person name="Montsant A."/>
            <person name="Oudot-Le Secq M.P."/>
            <person name="Napoli C."/>
            <person name="Obornik M."/>
            <person name="Parker M.S."/>
            <person name="Petit J.L."/>
            <person name="Porcel B.M."/>
            <person name="Poulsen N."/>
            <person name="Robison M."/>
            <person name="Rychlewski L."/>
            <person name="Rynearson T.A."/>
            <person name="Schmutz J."/>
            <person name="Shapiro H."/>
            <person name="Siaut M."/>
            <person name="Stanley M."/>
            <person name="Sussman M.R."/>
            <person name="Taylor A.R."/>
            <person name="Vardi A."/>
            <person name="von Dassow P."/>
            <person name="Vyverman W."/>
            <person name="Willis A."/>
            <person name="Wyrwicz L.S."/>
            <person name="Rokhsar D.S."/>
            <person name="Weissenbach J."/>
            <person name="Armbrust E.V."/>
            <person name="Green B.R."/>
            <person name="Van de Peer Y."/>
            <person name="Grigoriev I.V."/>
        </authorList>
    </citation>
    <scope>NUCLEOTIDE SEQUENCE [LARGE SCALE GENOMIC DNA]</scope>
    <source>
        <strain evidence="6 7">CCAP 1055/1</strain>
    </source>
</reference>
<evidence type="ECO:0000256" key="1">
    <source>
        <dbReference type="ARBA" id="ARBA00022614"/>
    </source>
</evidence>
<evidence type="ECO:0000313" key="6">
    <source>
        <dbReference type="EMBL" id="EEC49876.1"/>
    </source>
</evidence>
<name>B7FTV1_PHATC</name>
<feature type="zinc finger region" description="C3H1-type" evidence="3">
    <location>
        <begin position="290"/>
        <end position="316"/>
    </location>
</feature>
<feature type="compositionally biased region" description="Basic and acidic residues" evidence="4">
    <location>
        <begin position="139"/>
        <end position="155"/>
    </location>
</feature>
<evidence type="ECO:0000259" key="5">
    <source>
        <dbReference type="PROSITE" id="PS50103"/>
    </source>
</evidence>
<dbReference type="Proteomes" id="UP000000759">
    <property type="component" value="Chromosome 4"/>
</dbReference>
<evidence type="ECO:0000256" key="4">
    <source>
        <dbReference type="SAM" id="MobiDB-lite"/>
    </source>
</evidence>
<dbReference type="Pfam" id="PF10650">
    <property type="entry name" value="zf-C3H1"/>
    <property type="match status" value="1"/>
</dbReference>
<dbReference type="GO" id="GO:0005737">
    <property type="term" value="C:cytoplasm"/>
    <property type="evidence" value="ECO:0007669"/>
    <property type="project" value="TreeGrafter"/>
</dbReference>
<keyword evidence="3" id="KW-0863">Zinc-finger</keyword>
<dbReference type="GO" id="GO:0008270">
    <property type="term" value="F:zinc ion binding"/>
    <property type="evidence" value="ECO:0007669"/>
    <property type="project" value="UniProtKB-KW"/>
</dbReference>
<dbReference type="STRING" id="556484.B7FTV1"/>
<dbReference type="InParanoid" id="B7FTV1"/>
<feature type="domain" description="C3H1-type" evidence="5">
    <location>
        <begin position="290"/>
        <end position="316"/>
    </location>
</feature>
<reference evidence="7" key="2">
    <citation type="submission" date="2008-08" db="EMBL/GenBank/DDBJ databases">
        <authorList>
            <consortium name="Diatom Consortium"/>
            <person name="Grigoriev I."/>
            <person name="Grimwood J."/>
            <person name="Kuo A."/>
            <person name="Otillar R.P."/>
            <person name="Salamov A."/>
            <person name="Detter J.C."/>
            <person name="Lindquist E."/>
            <person name="Shapiro H."/>
            <person name="Lucas S."/>
            <person name="Glavina del Rio T."/>
            <person name="Pitluck S."/>
            <person name="Rokhsar D."/>
            <person name="Bowler C."/>
        </authorList>
    </citation>
    <scope>GENOME REANNOTATION</scope>
    <source>
        <strain evidence="7">CCAP 1055/1</strain>
    </source>
</reference>
<dbReference type="HOGENOM" id="CLU_283631_0_0_1"/>
<keyword evidence="1" id="KW-0433">Leucine-rich repeat</keyword>
<dbReference type="InterPro" id="IPR050216">
    <property type="entry name" value="LRR_domain-containing"/>
</dbReference>
<evidence type="ECO:0000256" key="3">
    <source>
        <dbReference type="PROSITE-ProRule" id="PRU00723"/>
    </source>
</evidence>
<accession>B7FTV1</accession>
<sequence length="1083" mass="121131">MMQENVGGSDGNKRRRRVWIAQEELHSLAAYTDATDRRLEQTEMSLRKEVTQRLVLQKRLRDAELNRQHLLAVQTQQEILRDALADSVAQLAKKVLVEESPSNVTESDGGADDLVRIIHTAGDRTPPSDVHGTGSADEIAPHSPRDAARTARDEPEIWPDNNDTNNNNGVTVYTITEARPRGTVHIDAYPRHHETTTSHGHRKCGTPRVSCFIPCLASPNAVARILAVSTREVFALDAVMRDAGHRRQLLRWTALDFGLWSSNTESSKDGSGAKNGNGDLRRDASPKRLDPHLPLCPYELAGECADPFCSYQHITPRSSIANVMPREFLPLPTITISKKVGILSDRRPHDQSEATRKYAAKVRTNAVDSEDGYIPLPQPAKPPIAAAPQDSSCKNEHLGCLAWWDTSGIISNFMQCPHPFSQIREIFSFDTDEVRFLIEDSDRIPSALYIWLGKVSGICALSTHAGRFDVACSLLQDINRRLRAKQQETQETAPNKSPMVLTRSRIAVGITTCFSRLLEKSFLYDSNPGDDIFLFAFQTQLKISLVSAYLHSLYTQEIDPTFSSTQTLHHFEEIWVGLEAALTSVPPAYCEVMEWEKLQQVLFSASRDEDRGEKPRKPRQNDINHGTASLFFLSSGGTLECLSLINRVQFSLNAIASLDSLMNTALRSSWSAFNHLFEDKKSGSSSSRHDLLFFSQIGSIVLACLRRASTAIELSDTGFAKSLMDYIELYNLTETILCWLESIPSTESWIDLLLAPLFAANIALGCRLQQYDKICRRLQDFLMHRPRNESCAGLCTFSELLWSQYIQLHFTLPYNIAMGNMDGQNGHSSLTWEIPMEVNKSHQAMCQVLSSREVSPHHVVAPHDQTMVYEVIPVLSSESKISSEREDKFSENEKAEGGRVFTSSCSSSIRDFYNLEHEPMSFVFHRDSACMENGGSRLYPGIPLSIPTGLLFAGSSLKSLSLNGFGLERLPDHMDMYFPKLTLSDLSHNICLSKSLEIKENSLVILPESICNLTQLRVLRIDRNMLGSLPSIFQMVSLVELTAARNKLTTLPASLAECLNLQVLDILNQIETGEDQESRSCLW</sequence>
<keyword evidence="2" id="KW-0677">Repeat</keyword>
<dbReference type="RefSeq" id="XP_002178211.1">
    <property type="nucleotide sequence ID" value="XM_002178175.1"/>
</dbReference>
<dbReference type="Gene3D" id="3.80.10.10">
    <property type="entry name" value="Ribonuclease Inhibitor"/>
    <property type="match status" value="1"/>
</dbReference>
<organism evidence="6 7">
    <name type="scientific">Phaeodactylum tricornutum (strain CCAP 1055/1)</name>
    <dbReference type="NCBI Taxonomy" id="556484"/>
    <lineage>
        <taxon>Eukaryota</taxon>
        <taxon>Sar</taxon>
        <taxon>Stramenopiles</taxon>
        <taxon>Ochrophyta</taxon>
        <taxon>Bacillariophyta</taxon>
        <taxon>Bacillariophyceae</taxon>
        <taxon>Bacillariophycidae</taxon>
        <taxon>Naviculales</taxon>
        <taxon>Phaeodactylaceae</taxon>
        <taxon>Phaeodactylum</taxon>
    </lineage>
</organism>
<dbReference type="InterPro" id="IPR019607">
    <property type="entry name" value="Putative_zinc-finger_domain"/>
</dbReference>
<dbReference type="AlphaFoldDB" id="B7FTV1"/>
<dbReference type="InterPro" id="IPR000571">
    <property type="entry name" value="Znf_CCCH"/>
</dbReference>
<dbReference type="SUPFAM" id="SSF52058">
    <property type="entry name" value="L domain-like"/>
    <property type="match status" value="1"/>
</dbReference>
<feature type="region of interest" description="Disordered" evidence="4">
    <location>
        <begin position="121"/>
        <end position="169"/>
    </location>
</feature>
<dbReference type="InterPro" id="IPR032675">
    <property type="entry name" value="LRR_dom_sf"/>
</dbReference>
<evidence type="ECO:0000256" key="2">
    <source>
        <dbReference type="ARBA" id="ARBA00022737"/>
    </source>
</evidence>
<dbReference type="PaxDb" id="2850-Phatr44362"/>
<proteinExistence type="predicted"/>
<dbReference type="KEGG" id="pti:PHATRDRAFT_44362"/>
<gene>
    <name evidence="6" type="ORF">PHATRDRAFT_44362</name>
</gene>
<keyword evidence="3" id="KW-0479">Metal-binding</keyword>
<feature type="region of interest" description="Disordered" evidence="4">
    <location>
        <begin position="264"/>
        <end position="286"/>
    </location>
</feature>
<dbReference type="EMBL" id="CM000607">
    <property type="protein sequence ID" value="EEC49876.1"/>
    <property type="molecule type" value="Genomic_DNA"/>
</dbReference>
<keyword evidence="3" id="KW-0862">Zinc</keyword>